<dbReference type="EMBL" id="GL891304">
    <property type="protein sequence ID" value="EGO57310.1"/>
    <property type="molecule type" value="Genomic_DNA"/>
</dbReference>
<keyword evidence="9" id="KW-0325">Glycoprotein</keyword>
<evidence type="ECO:0000256" key="17">
    <source>
        <dbReference type="SAM" id="MobiDB-lite"/>
    </source>
</evidence>
<feature type="signal peptide" evidence="18">
    <location>
        <begin position="1"/>
        <end position="23"/>
    </location>
</feature>
<evidence type="ECO:0000256" key="8">
    <source>
        <dbReference type="ARBA" id="ARBA00023136"/>
    </source>
</evidence>
<keyword evidence="12" id="KW-0961">Cell wall biogenesis/degradation</keyword>
<evidence type="ECO:0000256" key="16">
    <source>
        <dbReference type="PIRSR" id="PIRSR037299-1"/>
    </source>
</evidence>
<feature type="compositionally biased region" description="Low complexity" evidence="17">
    <location>
        <begin position="350"/>
        <end position="373"/>
    </location>
</feature>
<keyword evidence="5" id="KW-0808">Transferase</keyword>
<dbReference type="PANTHER" id="PTHR10963">
    <property type="entry name" value="GLYCOSYL HYDROLASE-RELATED"/>
    <property type="match status" value="1"/>
</dbReference>
<feature type="active site" description="Proton donor" evidence="16">
    <location>
        <position position="171"/>
    </location>
</feature>
<evidence type="ECO:0000256" key="10">
    <source>
        <dbReference type="ARBA" id="ARBA00023288"/>
    </source>
</evidence>
<evidence type="ECO:0000256" key="7">
    <source>
        <dbReference type="ARBA" id="ARBA00022801"/>
    </source>
</evidence>
<dbReference type="GO" id="GO:0009277">
    <property type="term" value="C:fungal-type cell wall"/>
    <property type="evidence" value="ECO:0007669"/>
    <property type="project" value="TreeGrafter"/>
</dbReference>
<feature type="region of interest" description="Disordered" evidence="17">
    <location>
        <begin position="339"/>
        <end position="456"/>
    </location>
</feature>
<name>F8MJX3_NEUT8</name>
<dbReference type="AlphaFoldDB" id="F8MJX3"/>
<keyword evidence="8 15" id="KW-0472">Membrane</keyword>
<comment type="function">
    <text evidence="14">Dual chitinase/transglycosylase that plays a role in cell wall architecture. Chitinase and transglycosylase activities are coupled. Required for the polysaccharide cross-linking at the septa and the cell wall. More specifically, transfers chitin to 1,6-beta-glucan in the cell wall.</text>
</comment>
<dbReference type="SUPFAM" id="SSF49899">
    <property type="entry name" value="Concanavalin A-like lectins/glucanases"/>
    <property type="match status" value="1"/>
</dbReference>
<dbReference type="VEuPathDB" id="FungiDB:NEUTE1DRAFT_116768"/>
<keyword evidence="10" id="KW-0449">Lipoprotein</keyword>
<feature type="compositionally biased region" description="Gly residues" evidence="17">
    <location>
        <begin position="388"/>
        <end position="411"/>
    </location>
</feature>
<protein>
    <recommendedName>
        <fullName evidence="15">Crh-like protein</fullName>
        <ecNumber evidence="15">3.2.-.-</ecNumber>
    </recommendedName>
</protein>
<evidence type="ECO:0000256" key="15">
    <source>
        <dbReference type="PIRNR" id="PIRNR037299"/>
    </source>
</evidence>
<dbReference type="OrthoDB" id="4781at2759"/>
<dbReference type="KEGG" id="nte:NEUTE1DRAFT116768"/>
<dbReference type="PROSITE" id="PS51762">
    <property type="entry name" value="GH16_2"/>
    <property type="match status" value="1"/>
</dbReference>
<keyword evidence="4" id="KW-0328">Glycosyltransferase</keyword>
<dbReference type="EC" id="3.2.-.-" evidence="15"/>
<dbReference type="InterPro" id="IPR050546">
    <property type="entry name" value="Glycosyl_Hydrlase_16"/>
</dbReference>
<keyword evidence="21" id="KW-1185">Reference proteome</keyword>
<dbReference type="InterPro" id="IPR000757">
    <property type="entry name" value="Beta-glucanase-like"/>
</dbReference>
<dbReference type="HOGENOM" id="CLU_040459_0_0_1"/>
<comment type="similarity">
    <text evidence="13">Belongs to the glycosyl hydrolase 16 family. CRH1 subfamily.</text>
</comment>
<sequence>MRSTTVLTLGAATALLGAGNVLADDIPTCSLDKKCPESAPCCSQYGQCGVGAYCLGGCDPRMSFSLDSCVPAPVCQDKTYKMDKASMSKIVDISEYLGDPSKADWVSQGEPLSYNDNTLLTMPKNSVGTVLASTTYMWYGSVKARLKTSRGRGVVTAFILMSDVKDEIDYEFVGSELTTAQTNYYFQGIPTYANSGNISVTDTYSNWHEYEIRWTPDQIQWLVDGQVGRTKLKSETWNATANQWDFPQTPSRVQLSIWPGGAASNAQGTIDWAGGAIQWDSEDIKNYGYYFATFGEITVQCYDAKSPPGTNKGTSYYYNSYRATNDTVVDSDKPTVLASFQGTGTDMDAGKPSGTKGGSASATKAGGSKGTSAPNSIPGAGAAPNQVPGGGSGSVSGGSGSSSSGSDGGSSAGSDSGSGASSGSNACGMNGFSQSCDDGSESGNGGSSTKNNGVKTRDAHGASALAAVVGIVGLMVL</sequence>
<evidence type="ECO:0000256" key="2">
    <source>
        <dbReference type="ARBA" id="ARBA00004589"/>
    </source>
</evidence>
<evidence type="ECO:0000256" key="11">
    <source>
        <dbReference type="ARBA" id="ARBA00023295"/>
    </source>
</evidence>
<evidence type="ECO:0000256" key="12">
    <source>
        <dbReference type="ARBA" id="ARBA00023316"/>
    </source>
</evidence>
<gene>
    <name evidence="20" type="ORF">NEUTE1DRAFT_116768</name>
</gene>
<dbReference type="GO" id="GO:0008843">
    <property type="term" value="F:endochitinase activity"/>
    <property type="evidence" value="ECO:0007669"/>
    <property type="project" value="UniProtKB-EC"/>
</dbReference>
<dbReference type="GeneID" id="20823119"/>
<dbReference type="InterPro" id="IPR017168">
    <property type="entry name" value="CHR-like"/>
</dbReference>
<feature type="domain" description="GH16" evidence="19">
    <location>
        <begin position="94"/>
        <end position="281"/>
    </location>
</feature>
<keyword evidence="6 18" id="KW-0732">Signal</keyword>
<dbReference type="PIRSF" id="PIRSF037299">
    <property type="entry name" value="Glycosidase_CRH1_prd"/>
    <property type="match status" value="1"/>
</dbReference>
<organism evidence="20 21">
    <name type="scientific">Neurospora tetrasperma (strain FGSC 2508 / ATCC MYA-4615 / P0657)</name>
    <dbReference type="NCBI Taxonomy" id="510951"/>
    <lineage>
        <taxon>Eukaryota</taxon>
        <taxon>Fungi</taxon>
        <taxon>Dikarya</taxon>
        <taxon>Ascomycota</taxon>
        <taxon>Pezizomycotina</taxon>
        <taxon>Sordariomycetes</taxon>
        <taxon>Sordariomycetidae</taxon>
        <taxon>Sordariales</taxon>
        <taxon>Sordariaceae</taxon>
        <taxon>Neurospora</taxon>
    </lineage>
</organism>
<dbReference type="GO" id="GO:0031505">
    <property type="term" value="P:fungal-type cell wall organization"/>
    <property type="evidence" value="ECO:0007669"/>
    <property type="project" value="TreeGrafter"/>
</dbReference>
<dbReference type="InterPro" id="IPR013320">
    <property type="entry name" value="ConA-like_dom_sf"/>
</dbReference>
<reference evidence="21" key="1">
    <citation type="journal article" date="2011" name="Genetics">
        <title>Massive changes in genome architecture accompany the transition to self-fertility in the filamentous fungus Neurospora tetrasperma.</title>
        <authorList>
            <person name="Ellison C.E."/>
            <person name="Stajich J.E."/>
            <person name="Jacobson D.J."/>
            <person name="Natvig D.O."/>
            <person name="Lapidus A."/>
            <person name="Foster B."/>
            <person name="Aerts A."/>
            <person name="Riley R."/>
            <person name="Lindquist E.A."/>
            <person name="Grigoriev I.V."/>
            <person name="Taylor J.W."/>
        </authorList>
    </citation>
    <scope>NUCLEOTIDE SEQUENCE [LARGE SCALE GENOMIC DNA]</scope>
    <source>
        <strain evidence="21">FGSC 2508 / P0657</strain>
    </source>
</reference>
<evidence type="ECO:0000256" key="4">
    <source>
        <dbReference type="ARBA" id="ARBA00022676"/>
    </source>
</evidence>
<keyword evidence="11" id="KW-0326">Glycosidase</keyword>
<dbReference type="CDD" id="cd02183">
    <property type="entry name" value="GH16_fungal_CRH1_transglycosylase"/>
    <property type="match status" value="1"/>
</dbReference>
<dbReference type="GO" id="GO:0098552">
    <property type="term" value="C:side of membrane"/>
    <property type="evidence" value="ECO:0007669"/>
    <property type="project" value="UniProtKB-KW"/>
</dbReference>
<dbReference type="Gene3D" id="2.60.120.200">
    <property type="match status" value="1"/>
</dbReference>
<feature type="active site" description="Nucleophile" evidence="16">
    <location>
        <position position="167"/>
    </location>
</feature>
<evidence type="ECO:0000313" key="21">
    <source>
        <dbReference type="Proteomes" id="UP000008065"/>
    </source>
</evidence>
<dbReference type="RefSeq" id="XP_009850453.1">
    <property type="nucleotide sequence ID" value="XM_009852151.1"/>
</dbReference>
<evidence type="ECO:0000256" key="3">
    <source>
        <dbReference type="ARBA" id="ARBA00022622"/>
    </source>
</evidence>
<evidence type="ECO:0000256" key="5">
    <source>
        <dbReference type="ARBA" id="ARBA00022679"/>
    </source>
</evidence>
<evidence type="ECO:0000256" key="13">
    <source>
        <dbReference type="ARBA" id="ARBA00038074"/>
    </source>
</evidence>
<evidence type="ECO:0000256" key="9">
    <source>
        <dbReference type="ARBA" id="ARBA00023180"/>
    </source>
</evidence>
<evidence type="ECO:0000313" key="20">
    <source>
        <dbReference type="EMBL" id="EGO57310.1"/>
    </source>
</evidence>
<feature type="chain" id="PRO_5003374990" description="Crh-like protein" evidence="18">
    <location>
        <begin position="24"/>
        <end position="477"/>
    </location>
</feature>
<keyword evidence="7 15" id="KW-0378">Hydrolase</keyword>
<evidence type="ECO:0000256" key="14">
    <source>
        <dbReference type="ARBA" id="ARBA00093308"/>
    </source>
</evidence>
<accession>F8MJX3</accession>
<dbReference type="PANTHER" id="PTHR10963:SF22">
    <property type="entry name" value="GLYCOSIDASE CRH2-RELATED"/>
    <property type="match status" value="1"/>
</dbReference>
<feature type="compositionally biased region" description="Polar residues" evidence="17">
    <location>
        <begin position="425"/>
        <end position="437"/>
    </location>
</feature>
<evidence type="ECO:0000256" key="18">
    <source>
        <dbReference type="SAM" id="SignalP"/>
    </source>
</evidence>
<feature type="compositionally biased region" description="Low complexity" evidence="17">
    <location>
        <begin position="412"/>
        <end position="424"/>
    </location>
</feature>
<dbReference type="GO" id="GO:0005975">
    <property type="term" value="P:carbohydrate metabolic process"/>
    <property type="evidence" value="ECO:0007669"/>
    <property type="project" value="InterPro"/>
</dbReference>
<comment type="subcellular location">
    <subcellularLocation>
        <location evidence="2">Membrane</location>
        <topology evidence="2">Lipid-anchor</topology>
        <topology evidence="2">GPI-anchor</topology>
    </subcellularLocation>
</comment>
<proteinExistence type="inferred from homology"/>
<comment type="catalytic activity">
    <reaction evidence="1">
        <text>Random endo-hydrolysis of N-acetyl-beta-D-glucosaminide (1-&gt;4)-beta-linkages in chitin and chitodextrins.</text>
        <dbReference type="EC" id="3.2.1.14"/>
    </reaction>
</comment>
<keyword evidence="3" id="KW-0336">GPI-anchor</keyword>
<dbReference type="Proteomes" id="UP000008065">
    <property type="component" value="Unassembled WGS sequence"/>
</dbReference>
<evidence type="ECO:0000256" key="6">
    <source>
        <dbReference type="ARBA" id="ARBA00022729"/>
    </source>
</evidence>
<evidence type="ECO:0000256" key="1">
    <source>
        <dbReference type="ARBA" id="ARBA00000822"/>
    </source>
</evidence>
<dbReference type="FunFam" id="2.60.120.200:FF:000159">
    <property type="entry name" value="Glycosidase"/>
    <property type="match status" value="1"/>
</dbReference>
<dbReference type="GO" id="GO:0016757">
    <property type="term" value="F:glycosyltransferase activity"/>
    <property type="evidence" value="ECO:0007669"/>
    <property type="project" value="UniProtKB-KW"/>
</dbReference>
<evidence type="ECO:0000259" key="19">
    <source>
        <dbReference type="PROSITE" id="PS51762"/>
    </source>
</evidence>
<dbReference type="Pfam" id="PF00722">
    <property type="entry name" value="Glyco_hydro_16"/>
    <property type="match status" value="1"/>
</dbReference>